<dbReference type="SMART" id="SM00421">
    <property type="entry name" value="HTH_LUXR"/>
    <property type="match status" value="1"/>
</dbReference>
<gene>
    <name evidence="4" type="ORF">GCM10009430_43240</name>
</gene>
<keyword evidence="2" id="KW-1133">Transmembrane helix</keyword>
<evidence type="ECO:0000256" key="2">
    <source>
        <dbReference type="SAM" id="Phobius"/>
    </source>
</evidence>
<feature type="transmembrane region" description="Helical" evidence="2">
    <location>
        <begin position="306"/>
        <end position="324"/>
    </location>
</feature>
<dbReference type="InterPro" id="IPR016032">
    <property type="entry name" value="Sig_transdc_resp-reg_C-effctor"/>
</dbReference>
<feature type="transmembrane region" description="Helical" evidence="2">
    <location>
        <begin position="336"/>
        <end position="358"/>
    </location>
</feature>
<organism evidence="4 5">
    <name type="scientific">Aquimarina litoralis</name>
    <dbReference type="NCBI Taxonomy" id="584605"/>
    <lineage>
        <taxon>Bacteria</taxon>
        <taxon>Pseudomonadati</taxon>
        <taxon>Bacteroidota</taxon>
        <taxon>Flavobacteriia</taxon>
        <taxon>Flavobacteriales</taxon>
        <taxon>Flavobacteriaceae</taxon>
        <taxon>Aquimarina</taxon>
    </lineage>
</organism>
<feature type="transmembrane region" description="Helical" evidence="2">
    <location>
        <begin position="281"/>
        <end position="300"/>
    </location>
</feature>
<evidence type="ECO:0000313" key="4">
    <source>
        <dbReference type="EMBL" id="GAA0731262.1"/>
    </source>
</evidence>
<feature type="coiled-coil region" evidence="1">
    <location>
        <begin position="391"/>
        <end position="418"/>
    </location>
</feature>
<dbReference type="RefSeq" id="WP_343914330.1">
    <property type="nucleotide sequence ID" value="NZ_BAAAGE010000005.1"/>
</dbReference>
<feature type="domain" description="HTH luxR-type" evidence="3">
    <location>
        <begin position="484"/>
        <end position="541"/>
    </location>
</feature>
<keyword evidence="2" id="KW-0812">Transmembrane</keyword>
<protein>
    <recommendedName>
        <fullName evidence="3">HTH luxR-type domain-containing protein</fullName>
    </recommendedName>
</protein>
<evidence type="ECO:0000313" key="5">
    <source>
        <dbReference type="Proteomes" id="UP001501758"/>
    </source>
</evidence>
<dbReference type="Pfam" id="PF07695">
    <property type="entry name" value="7TMR-DISM_7TM"/>
    <property type="match status" value="1"/>
</dbReference>
<dbReference type="SUPFAM" id="SSF46894">
    <property type="entry name" value="C-terminal effector domain of the bipartite response regulators"/>
    <property type="match status" value="1"/>
</dbReference>
<keyword evidence="5" id="KW-1185">Reference proteome</keyword>
<dbReference type="InterPro" id="IPR000792">
    <property type="entry name" value="Tscrpt_reg_LuxR_C"/>
</dbReference>
<feature type="transmembrane region" description="Helical" evidence="2">
    <location>
        <begin position="184"/>
        <end position="205"/>
    </location>
</feature>
<evidence type="ECO:0000256" key="1">
    <source>
        <dbReference type="SAM" id="Coils"/>
    </source>
</evidence>
<dbReference type="InterPro" id="IPR011623">
    <property type="entry name" value="7TMR_DISM_rcpt_extracell_dom1"/>
</dbReference>
<keyword evidence="2" id="KW-0472">Membrane</keyword>
<keyword evidence="1" id="KW-0175">Coiled coil</keyword>
<comment type="caution">
    <text evidence="4">The sequence shown here is derived from an EMBL/GenBank/DDBJ whole genome shotgun (WGS) entry which is preliminary data.</text>
</comment>
<evidence type="ECO:0000259" key="3">
    <source>
        <dbReference type="SMART" id="SM00421"/>
    </source>
</evidence>
<accession>A0ABP3UIL0</accession>
<feature type="transmembrane region" description="Helical" evidence="2">
    <location>
        <begin position="251"/>
        <end position="269"/>
    </location>
</feature>
<dbReference type="Gene3D" id="1.10.10.10">
    <property type="entry name" value="Winged helix-like DNA-binding domain superfamily/Winged helix DNA-binding domain"/>
    <property type="match status" value="1"/>
</dbReference>
<dbReference type="EMBL" id="BAAAGE010000005">
    <property type="protein sequence ID" value="GAA0731262.1"/>
    <property type="molecule type" value="Genomic_DNA"/>
</dbReference>
<reference evidence="5" key="1">
    <citation type="journal article" date="2019" name="Int. J. Syst. Evol. Microbiol.">
        <title>The Global Catalogue of Microorganisms (GCM) 10K type strain sequencing project: providing services to taxonomists for standard genome sequencing and annotation.</title>
        <authorList>
            <consortium name="The Broad Institute Genomics Platform"/>
            <consortium name="The Broad Institute Genome Sequencing Center for Infectious Disease"/>
            <person name="Wu L."/>
            <person name="Ma J."/>
        </authorList>
    </citation>
    <scope>NUCLEOTIDE SEQUENCE [LARGE SCALE GENOMIC DNA]</scope>
    <source>
        <strain evidence="5">JCM 15974</strain>
    </source>
</reference>
<dbReference type="InterPro" id="IPR036388">
    <property type="entry name" value="WH-like_DNA-bd_sf"/>
</dbReference>
<sequence length="544" mass="63231">MSCNTNQPTPPKIENGTIKIADWNFEKNPEFLLQGDSYFYWKQWPLDTSNSYDDSLLKNPETISWPTGLWTQKIDQNRGFGTFRFFVKRKDLSNHIIVDMPRCLAATEVWVNGKKLASHGKISKTADEEEIDGRPLRFELPQEHDLDIMLLISNYKHRLGGGFALKNSLTEKTHFTNKNKTKPLIEGIITFLILLFGAYQVFHFFSFSRYPYFLYFGLFCLLGVSRQLFVGEALIYYFIPDIPFDIVQKMRYIGYYGGLGSVIMYHFYLFPGYYSKKFARICAFITVLGVLYVMITPVFYTTYSAPFFQLFGLFTISLGFYQMINAVRDKKPYARGMLVSMSIVSVMLINDLLNAVLIIQTTYIITYGFLFYVGFQIILNNRIQLQSEKQLIKLSTDVTELSNRILEKEEEITDLRTETFQQLKSKEKLVENLKKVASNDATISIQNLIADLKSELLEDSQLKLIKDDLEAYNYEFAKRIKKVHPTLTKTDLEICAYLRMSLGRKEIARLRFTSLEAVKKSRSRLRKKMELSSEINLEEYIKSI</sequence>
<feature type="transmembrane region" description="Helical" evidence="2">
    <location>
        <begin position="212"/>
        <end position="239"/>
    </location>
</feature>
<proteinExistence type="predicted"/>
<feature type="transmembrane region" description="Helical" evidence="2">
    <location>
        <begin position="364"/>
        <end position="383"/>
    </location>
</feature>
<dbReference type="Proteomes" id="UP001501758">
    <property type="component" value="Unassembled WGS sequence"/>
</dbReference>
<name>A0ABP3UIL0_9FLAO</name>